<dbReference type="EMBL" id="JACXLC010000001">
    <property type="protein sequence ID" value="MBD2840804.1"/>
    <property type="molecule type" value="Genomic_DNA"/>
</dbReference>
<dbReference type="Proteomes" id="UP000635384">
    <property type="component" value="Unassembled WGS sequence"/>
</dbReference>
<reference evidence="2 3" key="1">
    <citation type="submission" date="2020-09" db="EMBL/GenBank/DDBJ databases">
        <authorList>
            <person name="Yoon J.-W."/>
        </authorList>
    </citation>
    <scope>NUCLEOTIDE SEQUENCE [LARGE SCALE GENOMIC DNA]</scope>
    <source>
        <strain evidence="2 3">KMU-140</strain>
    </source>
</reference>
<proteinExistence type="predicted"/>
<sequence length="116" mass="12596">MTDRVLNDAHNLKKLIREAEALADESMIAFTRLKQAMLAARQNPAVEVHTGQRALMRLNQAEAQAMAMSTSLLRVHDELSKVAREKMGGDSSNIPTEVPEAAIGEAQATDALVEDA</sequence>
<organism evidence="2 3">
    <name type="scientific">Erythrobacter rubeus</name>
    <dbReference type="NCBI Taxonomy" id="2760803"/>
    <lineage>
        <taxon>Bacteria</taxon>
        <taxon>Pseudomonadati</taxon>
        <taxon>Pseudomonadota</taxon>
        <taxon>Alphaproteobacteria</taxon>
        <taxon>Sphingomonadales</taxon>
        <taxon>Erythrobacteraceae</taxon>
        <taxon>Erythrobacter/Porphyrobacter group</taxon>
        <taxon>Erythrobacter</taxon>
    </lineage>
</organism>
<name>A0ABR8KKJ7_9SPHN</name>
<evidence type="ECO:0008006" key="4">
    <source>
        <dbReference type="Google" id="ProtNLM"/>
    </source>
</evidence>
<keyword evidence="3" id="KW-1185">Reference proteome</keyword>
<accession>A0ABR8KKJ7</accession>
<evidence type="ECO:0000256" key="1">
    <source>
        <dbReference type="SAM" id="MobiDB-lite"/>
    </source>
</evidence>
<gene>
    <name evidence="2" type="ORF">IB285_00875</name>
</gene>
<feature type="region of interest" description="Disordered" evidence="1">
    <location>
        <begin position="84"/>
        <end position="116"/>
    </location>
</feature>
<comment type="caution">
    <text evidence="2">The sequence shown here is derived from an EMBL/GenBank/DDBJ whole genome shotgun (WGS) entry which is preliminary data.</text>
</comment>
<evidence type="ECO:0000313" key="2">
    <source>
        <dbReference type="EMBL" id="MBD2840804.1"/>
    </source>
</evidence>
<evidence type="ECO:0000313" key="3">
    <source>
        <dbReference type="Proteomes" id="UP000635384"/>
    </source>
</evidence>
<protein>
    <recommendedName>
        <fullName evidence="4">Phasin domain-containing protein</fullName>
    </recommendedName>
</protein>